<name>A0A820K6H5_9BILA</name>
<feature type="non-terminal residue" evidence="1">
    <location>
        <position position="141"/>
    </location>
</feature>
<evidence type="ECO:0000313" key="2">
    <source>
        <dbReference type="Proteomes" id="UP000663844"/>
    </source>
</evidence>
<protein>
    <submittedName>
        <fullName evidence="1">Uncharacterized protein</fullName>
    </submittedName>
</protein>
<reference evidence="1" key="1">
    <citation type="submission" date="2021-02" db="EMBL/GenBank/DDBJ databases">
        <authorList>
            <person name="Nowell W R."/>
        </authorList>
    </citation>
    <scope>NUCLEOTIDE SEQUENCE</scope>
</reference>
<accession>A0A820K6H5</accession>
<comment type="caution">
    <text evidence="1">The sequence shown here is derived from an EMBL/GenBank/DDBJ whole genome shotgun (WGS) entry which is preliminary data.</text>
</comment>
<feature type="non-terminal residue" evidence="1">
    <location>
        <position position="1"/>
    </location>
</feature>
<organism evidence="1 2">
    <name type="scientific">Adineta steineri</name>
    <dbReference type="NCBI Taxonomy" id="433720"/>
    <lineage>
        <taxon>Eukaryota</taxon>
        <taxon>Metazoa</taxon>
        <taxon>Spiralia</taxon>
        <taxon>Gnathifera</taxon>
        <taxon>Rotifera</taxon>
        <taxon>Eurotatoria</taxon>
        <taxon>Bdelloidea</taxon>
        <taxon>Adinetida</taxon>
        <taxon>Adinetidae</taxon>
        <taxon>Adineta</taxon>
    </lineage>
</organism>
<proteinExistence type="predicted"/>
<dbReference type="AlphaFoldDB" id="A0A820K6H5"/>
<sequence length="141" mass="16097">VSSLVAIDALPRFESSPENYFQIHASRIEKSLAFHNKPARKFETDLTFETALELTKLSRTGISDEAARLLTERSVRRDTNNKLHFTRDEALKILPLTPSTNNMFENMLERMKASILFIGATKPQWPAPQKSIDLLKEQNPN</sequence>
<gene>
    <name evidence="1" type="ORF">OXD698_LOCUS48013</name>
</gene>
<evidence type="ECO:0000313" key="1">
    <source>
        <dbReference type="EMBL" id="CAF4336975.1"/>
    </source>
</evidence>
<dbReference type="Proteomes" id="UP000663844">
    <property type="component" value="Unassembled WGS sequence"/>
</dbReference>
<dbReference type="EMBL" id="CAJOAZ010019492">
    <property type="protein sequence ID" value="CAF4336975.1"/>
    <property type="molecule type" value="Genomic_DNA"/>
</dbReference>